<evidence type="ECO:0000313" key="2">
    <source>
        <dbReference type="Proteomes" id="UP000825258"/>
    </source>
</evidence>
<keyword evidence="2" id="KW-1185">Reference proteome</keyword>
<evidence type="ECO:0008006" key="3">
    <source>
        <dbReference type="Google" id="ProtNLM"/>
    </source>
</evidence>
<dbReference type="Gene3D" id="1.10.340.30">
    <property type="entry name" value="Hypothetical protein, domain 2"/>
    <property type="match status" value="1"/>
</dbReference>
<organism evidence="1 2">
    <name type="scientific">Flavobacterium okayamense</name>
    <dbReference type="NCBI Taxonomy" id="2830782"/>
    <lineage>
        <taxon>Bacteria</taxon>
        <taxon>Pseudomonadati</taxon>
        <taxon>Bacteroidota</taxon>
        <taxon>Flavobacteriia</taxon>
        <taxon>Flavobacteriales</taxon>
        <taxon>Flavobacteriaceae</taxon>
        <taxon>Flavobacterium</taxon>
    </lineage>
</organism>
<dbReference type="SUPFAM" id="SSF48150">
    <property type="entry name" value="DNA-glycosylase"/>
    <property type="match status" value="1"/>
</dbReference>
<protein>
    <recommendedName>
        <fullName evidence="3">HhH-GPD domain-containing protein</fullName>
    </recommendedName>
</protein>
<reference evidence="1 2" key="1">
    <citation type="submission" date="2021-06" db="EMBL/GenBank/DDBJ databases">
        <title>Whole genome sequences of Flavobacterium sp. KK2020170 and assembly.</title>
        <authorList>
            <person name="Kitahara K."/>
            <person name="Miyoshi S."/>
            <person name="Uesaka K."/>
        </authorList>
    </citation>
    <scope>NUCLEOTIDE SEQUENCE [LARGE SCALE GENOMIC DNA]</scope>
    <source>
        <strain evidence="1 2">KK2020170</strain>
    </source>
</reference>
<accession>A0ABM7S140</accession>
<dbReference type="RefSeq" id="WP_255567329.1">
    <property type="nucleotide sequence ID" value="NZ_AP024749.1"/>
</dbReference>
<dbReference type="Proteomes" id="UP000825258">
    <property type="component" value="Chromosome"/>
</dbReference>
<dbReference type="InterPro" id="IPR011257">
    <property type="entry name" value="DNA_glycosylase"/>
</dbReference>
<sequence>MQESIQFLIEKEPVFDNLYKKYGVPFIPFRKQGFETLCKLIIEQQVSLACAKACYQKLESFLGEIKPESILKSSIEDLRINGVSR</sequence>
<gene>
    <name evidence="1" type="ORF">KK2020170_03290</name>
</gene>
<name>A0ABM7S140_9FLAO</name>
<proteinExistence type="predicted"/>
<dbReference type="EMBL" id="AP024749">
    <property type="protein sequence ID" value="BCY27461.1"/>
    <property type="molecule type" value="Genomic_DNA"/>
</dbReference>
<evidence type="ECO:0000313" key="1">
    <source>
        <dbReference type="EMBL" id="BCY27461.1"/>
    </source>
</evidence>